<dbReference type="EMBL" id="PEBQ01000164">
    <property type="protein sequence ID" value="PHY93159.1"/>
    <property type="molecule type" value="Genomic_DNA"/>
</dbReference>
<comment type="caution">
    <text evidence="1">The sequence shown here is derived from an EMBL/GenBank/DDBJ whole genome shotgun (WGS) entry which is preliminary data.</text>
</comment>
<sequence>MTSPDISKNLKETLSSEGVKNVREAMLATGIELIKREKDLCVYSSRLSVSLLQDYRISASFFLDPCGDHLMRSVRSMYPTEQEFAKFPPNVEITRTGYKDIKSVAHWGAYGIEIPHATDGVSSIRYSDAIAPSPEAAEMVISGFSIERGARGEMAVSIEFADGQSVEKTLSRQEFSDILSDNHNAFCLETIQSLVHDMAPEPNVSESPAP</sequence>
<reference evidence="1 2" key="1">
    <citation type="submission" date="2017-10" db="EMBL/GenBank/DDBJ databases">
        <title>Genomic analysis of the genus Acetobacter.</title>
        <authorList>
            <person name="Kim K.H."/>
            <person name="Chun B.H."/>
            <person name="Son A.R."/>
            <person name="Jeon C.O."/>
        </authorList>
    </citation>
    <scope>NUCLEOTIDE SEQUENCE [LARGE SCALE GENOMIC DNA]</scope>
    <source>
        <strain evidence="1 2">LHT 2458</strain>
    </source>
</reference>
<dbReference type="OrthoDB" id="9551607at2"/>
<dbReference type="RefSeq" id="WP_099541907.1">
    <property type="nucleotide sequence ID" value="NZ_PEBQ01000164.1"/>
</dbReference>
<name>A0A2G4R9B3_9PROT</name>
<proteinExistence type="predicted"/>
<accession>A0A2G4R9B3</accession>
<dbReference type="Proteomes" id="UP000228751">
    <property type="component" value="Unassembled WGS sequence"/>
</dbReference>
<evidence type="ECO:0000313" key="2">
    <source>
        <dbReference type="Proteomes" id="UP000228751"/>
    </source>
</evidence>
<keyword evidence="2" id="KW-1185">Reference proteome</keyword>
<gene>
    <name evidence="1" type="ORF">CSR02_12785</name>
</gene>
<dbReference type="AlphaFoldDB" id="A0A2G4R9B3"/>
<organism evidence="1 2">
    <name type="scientific">Acetobacter pomorum</name>
    <dbReference type="NCBI Taxonomy" id="65959"/>
    <lineage>
        <taxon>Bacteria</taxon>
        <taxon>Pseudomonadati</taxon>
        <taxon>Pseudomonadota</taxon>
        <taxon>Alphaproteobacteria</taxon>
        <taxon>Acetobacterales</taxon>
        <taxon>Acetobacteraceae</taxon>
        <taxon>Acetobacter</taxon>
    </lineage>
</organism>
<evidence type="ECO:0000313" key="1">
    <source>
        <dbReference type="EMBL" id="PHY93159.1"/>
    </source>
</evidence>
<protein>
    <submittedName>
        <fullName evidence="1">Uncharacterized protein</fullName>
    </submittedName>
</protein>